<dbReference type="PANTHER" id="PTHR15665">
    <property type="entry name" value="ASTEROID PROTEIN"/>
    <property type="match status" value="1"/>
</dbReference>
<organism evidence="2 3">
    <name type="scientific">Oopsacas minuta</name>
    <dbReference type="NCBI Taxonomy" id="111878"/>
    <lineage>
        <taxon>Eukaryota</taxon>
        <taxon>Metazoa</taxon>
        <taxon>Porifera</taxon>
        <taxon>Hexactinellida</taxon>
        <taxon>Hexasterophora</taxon>
        <taxon>Lyssacinosida</taxon>
        <taxon>Leucopsacidae</taxon>
        <taxon>Oopsacas</taxon>
    </lineage>
</organism>
<protein>
    <submittedName>
        <fullName evidence="2">Protein asteroid-like protein 1-like</fullName>
    </submittedName>
</protein>
<reference evidence="2 3" key="1">
    <citation type="journal article" date="2023" name="BMC Biol.">
        <title>The compact genome of the sponge Oopsacas minuta (Hexactinellida) is lacking key metazoan core genes.</title>
        <authorList>
            <person name="Santini S."/>
            <person name="Schenkelaars Q."/>
            <person name="Jourda C."/>
            <person name="Duchesne M."/>
            <person name="Belahbib H."/>
            <person name="Rocher C."/>
            <person name="Selva M."/>
            <person name="Riesgo A."/>
            <person name="Vervoort M."/>
            <person name="Leys S.P."/>
            <person name="Kodjabachian L."/>
            <person name="Le Bivic A."/>
            <person name="Borchiellini C."/>
            <person name="Claverie J.M."/>
            <person name="Renard E."/>
        </authorList>
    </citation>
    <scope>NUCLEOTIDE SEQUENCE [LARGE SCALE GENOMIC DNA]</scope>
    <source>
        <strain evidence="2">SPO-2</strain>
    </source>
</reference>
<keyword evidence="3" id="KW-1185">Reference proteome</keyword>
<sequence>MGIRGLSTYIHSDNACWTNINRIFESQSKDSCFKHRLIIDGSNLANYLHERNGLDSLFGGQYQELYEISTAFLQAVVQSGFHPIVVLEEIVEEEKKVTILARKTAKLRDLNRCVHNGESTTRFPSMGYIVLSEVVTYLNLETIFCDTEADPIISALAARLGASVLSNDSDFFLTKIPSVISLKTLSWDRGLLVGHFYNIDSFLQHNRLQYWAVPYIVILLGNDFIPEPFYYKLRKTITSHLSGDKIIRLFQLLNSFKDESAFRDCLQSHLSANEWKQFRFHHNRTYSSYLKPEDQVFIDPILSHYGLVYANIRKHSDYSFNALLRLPWTWGRFIRGEHFSQCSVQHYQRLPASECSLLIRSFINSILVRDRIIIEYVNTSSLCFEQKVIQAQKLLPDGNPIPNLDQISTIPQIDRLSIFLKITGSHGIEIEFLPEPWKMLAVTLRYWCLYCMPCPEPSLLKLIVSSCVITYQYPNRKPYHKLLTYKVNSLIRYNLRTFHQIAQWHNTYHDIYRLAQILDLPLSSPCLFYNGNLLFHILFVKEFRDTHFPELINTKSEEWINYLTRVIEG</sequence>
<dbReference type="Proteomes" id="UP001165289">
    <property type="component" value="Unassembled WGS sequence"/>
</dbReference>
<dbReference type="AlphaFoldDB" id="A0AAV7K8S8"/>
<evidence type="ECO:0000256" key="1">
    <source>
        <dbReference type="ARBA" id="ARBA00007398"/>
    </source>
</evidence>
<dbReference type="PANTHER" id="PTHR15665:SF1">
    <property type="entry name" value="PROTEIN ASTEROID HOMOLOG 1"/>
    <property type="match status" value="1"/>
</dbReference>
<comment type="caution">
    <text evidence="2">The sequence shown here is derived from an EMBL/GenBank/DDBJ whole genome shotgun (WGS) entry which is preliminary data.</text>
</comment>
<dbReference type="InterPro" id="IPR029060">
    <property type="entry name" value="PIN-like_dom_sf"/>
</dbReference>
<gene>
    <name evidence="2" type="ORF">LOD99_287</name>
</gene>
<comment type="similarity">
    <text evidence="1">Belongs to the asteroid family.</text>
</comment>
<name>A0AAV7K8S8_9METZ</name>
<evidence type="ECO:0000313" key="2">
    <source>
        <dbReference type="EMBL" id="KAI6657543.1"/>
    </source>
</evidence>
<accession>A0AAV7K8S8</accession>
<dbReference type="SUPFAM" id="SSF88723">
    <property type="entry name" value="PIN domain-like"/>
    <property type="match status" value="1"/>
</dbReference>
<dbReference type="InterPro" id="IPR026832">
    <property type="entry name" value="Asteroid"/>
</dbReference>
<dbReference type="Gene3D" id="3.40.50.1010">
    <property type="entry name" value="5'-nuclease"/>
    <property type="match status" value="1"/>
</dbReference>
<proteinExistence type="inferred from homology"/>
<evidence type="ECO:0000313" key="3">
    <source>
        <dbReference type="Proteomes" id="UP001165289"/>
    </source>
</evidence>
<dbReference type="EMBL" id="JAKMXF010000111">
    <property type="protein sequence ID" value="KAI6657543.1"/>
    <property type="molecule type" value="Genomic_DNA"/>
</dbReference>